<dbReference type="InterPro" id="IPR004993">
    <property type="entry name" value="GH3"/>
</dbReference>
<dbReference type="PANTHER" id="PTHR31901:SF9">
    <property type="entry name" value="GH3 DOMAIN-CONTAINING PROTEIN"/>
    <property type="match status" value="1"/>
</dbReference>
<evidence type="ECO:0000259" key="1">
    <source>
        <dbReference type="Pfam" id="PF23571"/>
    </source>
</evidence>
<dbReference type="Gene3D" id="3.40.50.12780">
    <property type="entry name" value="N-terminal domain of ligase-like"/>
    <property type="match status" value="1"/>
</dbReference>
<dbReference type="InterPro" id="IPR055378">
    <property type="entry name" value="GH3_C"/>
</dbReference>
<dbReference type="AlphaFoldDB" id="A0A318UEE7"/>
<proteinExistence type="predicted"/>
<evidence type="ECO:0000313" key="4">
    <source>
        <dbReference type="Proteomes" id="UP000248198"/>
    </source>
</evidence>
<evidence type="ECO:0000259" key="2">
    <source>
        <dbReference type="Pfam" id="PF23572"/>
    </source>
</evidence>
<reference evidence="3 4" key="1">
    <citation type="submission" date="2018-06" db="EMBL/GenBank/DDBJ databases">
        <title>Genomic Encyclopedia of Archaeal and Bacterial Type Strains, Phase II (KMG-II): from individual species to whole genera.</title>
        <authorList>
            <person name="Goeker M."/>
        </authorList>
    </citation>
    <scope>NUCLEOTIDE SEQUENCE [LARGE SCALE GENOMIC DNA]</scope>
    <source>
        <strain evidence="3 4">DSM 27372</strain>
    </source>
</reference>
<keyword evidence="4" id="KW-1185">Reference proteome</keyword>
<dbReference type="Pfam" id="PF23572">
    <property type="entry name" value="GH3_C"/>
    <property type="match status" value="1"/>
</dbReference>
<dbReference type="SUPFAM" id="SSF56801">
    <property type="entry name" value="Acetyl-CoA synthetase-like"/>
    <property type="match status" value="1"/>
</dbReference>
<dbReference type="EMBL" id="QKLU01000004">
    <property type="protein sequence ID" value="PYF73850.1"/>
    <property type="molecule type" value="Genomic_DNA"/>
</dbReference>
<evidence type="ECO:0000313" key="3">
    <source>
        <dbReference type="EMBL" id="PYF73850.1"/>
    </source>
</evidence>
<dbReference type="InterPro" id="IPR042099">
    <property type="entry name" value="ANL_N_sf"/>
</dbReference>
<protein>
    <submittedName>
        <fullName evidence="3">GH3 auxin-responsive promoter</fullName>
    </submittedName>
</protein>
<dbReference type="GO" id="GO:0016881">
    <property type="term" value="F:acid-amino acid ligase activity"/>
    <property type="evidence" value="ECO:0007669"/>
    <property type="project" value="TreeGrafter"/>
</dbReference>
<gene>
    <name evidence="3" type="ORF">B0O44_10420</name>
</gene>
<accession>A0A318UEE7</accession>
<dbReference type="Pfam" id="PF03321">
    <property type="entry name" value="GH3"/>
    <property type="match status" value="1"/>
</dbReference>
<sequence>MGIKAALSKPFAAFVVKGIQKWKKNAVEAQQRTLLTLVKEAKHTAFGKDHDLASVKNHEDFKKRVPIRDYEGLKSYIDRIVKGEPNVLWKGKPAYFAKTSGTTSGAKYIPISKESMPEHIKAARNALLTYVHETGNADFVNGKMIFLQGSPVMAKKNGIKIGRLSGIVANLVPAYLQKNRLPSYATNCIEDWEEKVDAIVEETFHQDMTVISGIPPWVQMYFDRLTEKSGGKRIETIFPNFKLFVYGGVNYEPYRAKIEASIGHRIDSIETYPASEGFIAYQDSQKEKGLLLLADAGIFYEFVPADEYYNDNPARLTLAEVELDVNYALILNTNAGLWGYSIGDTVKFVSKEPYKIVVTGRIKHFISAFGEHVIGEEVEHALLSVANEEGIGITEFTVAPQVVDPDGGLPYHEWFVEFAELPGDFNDFSRKVDQALQKKNIYYFDLIEGKILQPLIIRPLQKDAFVNYMRSEGKLGGQNKVPRLSNDRKIADSLSNFTLKK</sequence>
<comment type="caution">
    <text evidence="3">The sequence shown here is derived from an EMBL/GenBank/DDBJ whole genome shotgun (WGS) entry which is preliminary data.</text>
</comment>
<dbReference type="RefSeq" id="WP_110830513.1">
    <property type="nucleotide sequence ID" value="NZ_QKLU01000004.1"/>
</dbReference>
<dbReference type="GO" id="GO:0005737">
    <property type="term" value="C:cytoplasm"/>
    <property type="evidence" value="ECO:0007669"/>
    <property type="project" value="TreeGrafter"/>
</dbReference>
<dbReference type="Pfam" id="PF23571">
    <property type="entry name" value="GH3_M"/>
    <property type="match status" value="1"/>
</dbReference>
<dbReference type="PANTHER" id="PTHR31901">
    <property type="entry name" value="GH3 DOMAIN-CONTAINING PROTEIN"/>
    <property type="match status" value="1"/>
</dbReference>
<name>A0A318UEE7_9SPHI</name>
<dbReference type="OrthoDB" id="5678283at2"/>
<organism evidence="3 4">
    <name type="scientific">Pedobacter nutrimenti</name>
    <dbReference type="NCBI Taxonomy" id="1241337"/>
    <lineage>
        <taxon>Bacteria</taxon>
        <taxon>Pseudomonadati</taxon>
        <taxon>Bacteroidota</taxon>
        <taxon>Sphingobacteriia</taxon>
        <taxon>Sphingobacteriales</taxon>
        <taxon>Sphingobacteriaceae</taxon>
        <taxon>Pedobacter</taxon>
    </lineage>
</organism>
<feature type="domain" description="GH3 C-terminal" evidence="2">
    <location>
        <begin position="377"/>
        <end position="489"/>
    </location>
</feature>
<dbReference type="Proteomes" id="UP000248198">
    <property type="component" value="Unassembled WGS sequence"/>
</dbReference>
<dbReference type="InterPro" id="IPR055377">
    <property type="entry name" value="GH3_M"/>
</dbReference>
<feature type="domain" description="GH3 middle" evidence="1">
    <location>
        <begin position="292"/>
        <end position="353"/>
    </location>
</feature>